<feature type="compositionally biased region" description="Polar residues" evidence="1">
    <location>
        <begin position="21"/>
        <end position="35"/>
    </location>
</feature>
<dbReference type="AlphaFoldDB" id="A0A177CRV3"/>
<dbReference type="EMBL" id="KV441549">
    <property type="protein sequence ID" value="OAG09507.1"/>
    <property type="molecule type" value="Genomic_DNA"/>
</dbReference>
<proteinExistence type="predicted"/>
<name>A0A177CRV3_9PLEO</name>
<evidence type="ECO:0000256" key="1">
    <source>
        <dbReference type="SAM" id="MobiDB-lite"/>
    </source>
</evidence>
<dbReference type="GeneID" id="28769765"/>
<sequence>MENSAGRTINSSRLTHPLPESAQSSDPAENGGRSFSRNQHLVSQQYIPPCTTIFFRHSGILGSFRRNLSGYKHHIGESCIDLGTFAIQSFVARSLDTNRAGAACCSTDRFLLYLRSNFHLLFIQRHSAAQGTQKSLSRSHDSQGRHESGIRTLFCFGWLSIDFIWSFSFALM</sequence>
<protein>
    <submittedName>
        <fullName evidence="2">Uncharacterized protein</fullName>
    </submittedName>
</protein>
<dbReference type="RefSeq" id="XP_018039872.1">
    <property type="nucleotide sequence ID" value="XM_018186279.1"/>
</dbReference>
<keyword evidence="3" id="KW-1185">Reference proteome</keyword>
<organism evidence="2 3">
    <name type="scientific">Paraphaeosphaeria sporulosa</name>
    <dbReference type="NCBI Taxonomy" id="1460663"/>
    <lineage>
        <taxon>Eukaryota</taxon>
        <taxon>Fungi</taxon>
        <taxon>Dikarya</taxon>
        <taxon>Ascomycota</taxon>
        <taxon>Pezizomycotina</taxon>
        <taxon>Dothideomycetes</taxon>
        <taxon>Pleosporomycetidae</taxon>
        <taxon>Pleosporales</taxon>
        <taxon>Massarineae</taxon>
        <taxon>Didymosphaeriaceae</taxon>
        <taxon>Paraphaeosphaeria</taxon>
    </lineage>
</organism>
<dbReference type="InParanoid" id="A0A177CRV3"/>
<feature type="compositionally biased region" description="Polar residues" evidence="1">
    <location>
        <begin position="1"/>
        <end position="14"/>
    </location>
</feature>
<dbReference type="Proteomes" id="UP000077069">
    <property type="component" value="Unassembled WGS sequence"/>
</dbReference>
<gene>
    <name evidence="2" type="ORF">CC84DRAFT_439270</name>
</gene>
<accession>A0A177CRV3</accession>
<evidence type="ECO:0000313" key="3">
    <source>
        <dbReference type="Proteomes" id="UP000077069"/>
    </source>
</evidence>
<reference evidence="2 3" key="1">
    <citation type="submission" date="2016-05" db="EMBL/GenBank/DDBJ databases">
        <title>Comparative analysis of secretome profiles of manganese(II)-oxidizing ascomycete fungi.</title>
        <authorList>
            <consortium name="DOE Joint Genome Institute"/>
            <person name="Zeiner C.A."/>
            <person name="Purvine S.O."/>
            <person name="Zink E.M."/>
            <person name="Wu S."/>
            <person name="Pasa-Tolic L."/>
            <person name="Chaput D.L."/>
            <person name="Haridas S."/>
            <person name="Grigoriev I.V."/>
            <person name="Santelli C.M."/>
            <person name="Hansel C.M."/>
        </authorList>
    </citation>
    <scope>NUCLEOTIDE SEQUENCE [LARGE SCALE GENOMIC DNA]</scope>
    <source>
        <strain evidence="2 3">AP3s5-JAC2a</strain>
    </source>
</reference>
<evidence type="ECO:0000313" key="2">
    <source>
        <dbReference type="EMBL" id="OAG09507.1"/>
    </source>
</evidence>
<feature type="region of interest" description="Disordered" evidence="1">
    <location>
        <begin position="1"/>
        <end position="35"/>
    </location>
</feature>